<dbReference type="EMBL" id="CM007897">
    <property type="protein sequence ID" value="OTG17476.1"/>
    <property type="molecule type" value="Genomic_DNA"/>
</dbReference>
<dbReference type="PANTHER" id="PTHR32246:SF173">
    <property type="entry name" value="C2 DOMAIN-CONTAINING PROTEIN"/>
    <property type="match status" value="1"/>
</dbReference>
<evidence type="ECO:0000313" key="3">
    <source>
        <dbReference type="EMBL" id="OTG17476.1"/>
    </source>
</evidence>
<dbReference type="InterPro" id="IPR035892">
    <property type="entry name" value="C2_domain_sf"/>
</dbReference>
<dbReference type="PANTHER" id="PTHR32246">
    <property type="entry name" value="INGRESSION PROTEIN FIC1"/>
    <property type="match status" value="1"/>
</dbReference>
<dbReference type="SUPFAM" id="SSF49562">
    <property type="entry name" value="C2 domain (Calcium/lipid-binding domain, CaLB)"/>
    <property type="match status" value="1"/>
</dbReference>
<dbReference type="Pfam" id="PF00168">
    <property type="entry name" value="C2"/>
    <property type="match status" value="1"/>
</dbReference>
<dbReference type="GO" id="GO:0006952">
    <property type="term" value="P:defense response"/>
    <property type="evidence" value="ECO:0007669"/>
    <property type="project" value="InterPro"/>
</dbReference>
<dbReference type="Gramene" id="mRNA:HanXRQr2_Chr08g0323231">
    <property type="protein sequence ID" value="CDS:HanXRQr2_Chr08g0323231.1"/>
    <property type="gene ID" value="HanXRQr2_Chr08g0323231"/>
</dbReference>
<reference evidence="2 4" key="1">
    <citation type="journal article" date="2017" name="Nature">
        <title>The sunflower genome provides insights into oil metabolism, flowering and Asterid evolution.</title>
        <authorList>
            <person name="Badouin H."/>
            <person name="Gouzy J."/>
            <person name="Grassa C.J."/>
            <person name="Murat F."/>
            <person name="Staton S.E."/>
            <person name="Cottret L."/>
            <person name="Lelandais-Briere C."/>
            <person name="Owens G.L."/>
            <person name="Carrere S."/>
            <person name="Mayjonade B."/>
            <person name="Legrand L."/>
            <person name="Gill N."/>
            <person name="Kane N.C."/>
            <person name="Bowers J.E."/>
            <person name="Hubner S."/>
            <person name="Bellec A."/>
            <person name="Berard A."/>
            <person name="Berges H."/>
            <person name="Blanchet N."/>
            <person name="Boniface M.C."/>
            <person name="Brunel D."/>
            <person name="Catrice O."/>
            <person name="Chaidir N."/>
            <person name="Claudel C."/>
            <person name="Donnadieu C."/>
            <person name="Faraut T."/>
            <person name="Fievet G."/>
            <person name="Helmstetter N."/>
            <person name="King M."/>
            <person name="Knapp S.J."/>
            <person name="Lai Z."/>
            <person name="Le Paslier M.C."/>
            <person name="Lippi Y."/>
            <person name="Lorenzon L."/>
            <person name="Mandel J.R."/>
            <person name="Marage G."/>
            <person name="Marchand G."/>
            <person name="Marquand E."/>
            <person name="Bret-Mestries E."/>
            <person name="Morien E."/>
            <person name="Nambeesan S."/>
            <person name="Nguyen T."/>
            <person name="Pegot-Espagnet P."/>
            <person name="Pouilly N."/>
            <person name="Raftis F."/>
            <person name="Sallet E."/>
            <person name="Schiex T."/>
            <person name="Thomas J."/>
            <person name="Vandecasteele C."/>
            <person name="Vares D."/>
            <person name="Vear F."/>
            <person name="Vautrin S."/>
            <person name="Crespi M."/>
            <person name="Mangin B."/>
            <person name="Burke J.M."/>
            <person name="Salse J."/>
            <person name="Munos S."/>
            <person name="Vincourt P."/>
            <person name="Rieseberg L.H."/>
            <person name="Langlade N.B."/>
        </authorList>
    </citation>
    <scope>NUCLEOTIDE SEQUENCE [LARGE SCALE GENOMIC DNA]</scope>
    <source>
        <strain evidence="4">cv. SF193</strain>
        <tissue evidence="2">Leaves</tissue>
    </source>
</reference>
<evidence type="ECO:0000259" key="1">
    <source>
        <dbReference type="PROSITE" id="PS50004"/>
    </source>
</evidence>
<dbReference type="OrthoDB" id="270970at2759"/>
<dbReference type="PROSITE" id="PS50004">
    <property type="entry name" value="C2"/>
    <property type="match status" value="1"/>
</dbReference>
<proteinExistence type="predicted"/>
<dbReference type="Proteomes" id="UP000215914">
    <property type="component" value="Chromosome 8"/>
</dbReference>
<dbReference type="EMBL" id="MNCJ02000323">
    <property type="protein sequence ID" value="KAF5794001.1"/>
    <property type="molecule type" value="Genomic_DNA"/>
</dbReference>
<protein>
    <submittedName>
        <fullName evidence="2 3">C2 domain-containing protein</fullName>
    </submittedName>
</protein>
<dbReference type="Gene3D" id="2.60.40.150">
    <property type="entry name" value="C2 domain"/>
    <property type="match status" value="1"/>
</dbReference>
<gene>
    <name evidence="3" type="ORF">HannXRQ_Chr08g0212611</name>
    <name evidence="2" type="ORF">HanXRQr2_Chr08g0323231</name>
</gene>
<dbReference type="CDD" id="cd04051">
    <property type="entry name" value="C2_SRC2_like"/>
    <property type="match status" value="1"/>
</dbReference>
<evidence type="ECO:0000313" key="2">
    <source>
        <dbReference type="EMBL" id="KAF5794001.1"/>
    </source>
</evidence>
<dbReference type="SMART" id="SM00239">
    <property type="entry name" value="C2"/>
    <property type="match status" value="1"/>
</dbReference>
<name>A0A251U3M2_HELAN</name>
<evidence type="ECO:0000313" key="4">
    <source>
        <dbReference type="Proteomes" id="UP000215914"/>
    </source>
</evidence>
<sequence>MEFHKTLDLTLVSAKGLKKASSIYGKLHVYAVASISGTGYKVQKFKTPIHKDGGSDPTWNFPMKFTVNEAAGLENRLTLVVKIKGARMFLDKNLGEVRVPIKELLQGVKPEEKTVQNVSYEVRGRYGELEGVVSFSYKFGGSGSVYLPQAVRGAGGHASSGNGFGTGFVDGSLISNVANSGNGGVRRAKSFPTVSKRVFKSRVHAPLVP</sequence>
<dbReference type="STRING" id="4232.A0A251U3M2"/>
<dbReference type="InterPro" id="IPR000008">
    <property type="entry name" value="C2_dom"/>
</dbReference>
<feature type="domain" description="C2" evidence="1">
    <location>
        <begin position="1"/>
        <end position="115"/>
    </location>
</feature>
<reference evidence="3" key="2">
    <citation type="submission" date="2017-02" db="EMBL/GenBank/DDBJ databases">
        <title>Sunflower complete genome.</title>
        <authorList>
            <person name="Langlade N."/>
            <person name="Munos S."/>
        </authorList>
    </citation>
    <scope>NUCLEOTIDE SEQUENCE [LARGE SCALE GENOMIC DNA]</scope>
    <source>
        <tissue evidence="3">Leaves</tissue>
    </source>
</reference>
<dbReference type="InParanoid" id="A0A251U3M2"/>
<dbReference type="AlphaFoldDB" id="A0A251U3M2"/>
<keyword evidence="4" id="KW-1185">Reference proteome</keyword>
<reference evidence="2" key="3">
    <citation type="submission" date="2020-06" db="EMBL/GenBank/DDBJ databases">
        <title>Helianthus annuus Genome sequencing and assembly Release 2.</title>
        <authorList>
            <person name="Gouzy J."/>
            <person name="Langlade N."/>
            <person name="Munos S."/>
        </authorList>
    </citation>
    <scope>NUCLEOTIDE SEQUENCE</scope>
    <source>
        <tissue evidence="2">Leaves</tissue>
    </source>
</reference>
<dbReference type="OMA" id="EVEICVM"/>
<organism evidence="3 4">
    <name type="scientific">Helianthus annuus</name>
    <name type="common">Common sunflower</name>
    <dbReference type="NCBI Taxonomy" id="4232"/>
    <lineage>
        <taxon>Eukaryota</taxon>
        <taxon>Viridiplantae</taxon>
        <taxon>Streptophyta</taxon>
        <taxon>Embryophyta</taxon>
        <taxon>Tracheophyta</taxon>
        <taxon>Spermatophyta</taxon>
        <taxon>Magnoliopsida</taxon>
        <taxon>eudicotyledons</taxon>
        <taxon>Gunneridae</taxon>
        <taxon>Pentapetalae</taxon>
        <taxon>asterids</taxon>
        <taxon>campanulids</taxon>
        <taxon>Asterales</taxon>
        <taxon>Asteraceae</taxon>
        <taxon>Asteroideae</taxon>
        <taxon>Heliantheae alliance</taxon>
        <taxon>Heliantheae</taxon>
        <taxon>Helianthus</taxon>
    </lineage>
</organism>
<dbReference type="InterPro" id="IPR044750">
    <property type="entry name" value="C2_SRC2/BAP"/>
</dbReference>
<accession>A0A251U3M2</accession>